<sequence length="408" mass="44807">MKQYFTTPVLFWLLLLLLPTTTFANQLELTEQLNTIIEQAIDDEDIVGAVVLVSKNGKLVYQQAAGYADRETERPMTVDTIFRLSSVSKPLVTAAALRLIEQHIISIDDPVTKYLPDFKPKLVDGTTPTITIQQLLTHTAGLNYTFFEGETGPYHQAKVSDGLDQPGLSMAENLQRIASAPLIYKPGTNWKYSLAIDVLGAVLSKATNQPLPEVVATYVTKPLALQDTGFTTTAINRLATPYTNDKPEPQAMKEYTELPILGGSKISFVPNRFANANSYPSGGAGMLGTAPDFMRFLLAIENNGQPILSQSTVQQMLKDQTNGLAQSYDLGWSFGYGGAILENPTLAKTPQSKGTLQWGGVYGHNWFYDPVKKIAVVIFTNTALEGMYGQFPNDIRDAVYNSYSAKEK</sequence>
<dbReference type="AlphaFoldDB" id="A0A974NDL9"/>
<keyword evidence="1" id="KW-0732">Signal</keyword>
<accession>A0A974NDL9</accession>
<dbReference type="KEGG" id="eaz:JHT90_10625"/>
<dbReference type="Pfam" id="PF00144">
    <property type="entry name" value="Beta-lactamase"/>
    <property type="match status" value="1"/>
</dbReference>
<feature type="domain" description="Beta-lactamase-related" evidence="2">
    <location>
        <begin position="34"/>
        <end position="388"/>
    </location>
</feature>
<organism evidence="3 4">
    <name type="scientific">Entomomonas asaccharolytica</name>
    <dbReference type="NCBI Taxonomy" id="2785331"/>
    <lineage>
        <taxon>Bacteria</taxon>
        <taxon>Pseudomonadati</taxon>
        <taxon>Pseudomonadota</taxon>
        <taxon>Gammaproteobacteria</taxon>
        <taxon>Pseudomonadales</taxon>
        <taxon>Pseudomonadaceae</taxon>
        <taxon>Entomomonas</taxon>
    </lineage>
</organism>
<proteinExistence type="predicted"/>
<dbReference type="Proteomes" id="UP000595278">
    <property type="component" value="Chromosome"/>
</dbReference>
<dbReference type="EMBL" id="CP067393">
    <property type="protein sequence ID" value="QQP84851.1"/>
    <property type="molecule type" value="Genomic_DNA"/>
</dbReference>
<dbReference type="RefSeq" id="WP_201090751.1">
    <property type="nucleotide sequence ID" value="NZ_CP067393.1"/>
</dbReference>
<dbReference type="InterPro" id="IPR012338">
    <property type="entry name" value="Beta-lactam/transpept-like"/>
</dbReference>
<feature type="chain" id="PRO_5037125029" evidence="1">
    <location>
        <begin position="25"/>
        <end position="408"/>
    </location>
</feature>
<gene>
    <name evidence="3" type="ORF">JHT90_10625</name>
</gene>
<evidence type="ECO:0000259" key="2">
    <source>
        <dbReference type="Pfam" id="PF00144"/>
    </source>
</evidence>
<dbReference type="InterPro" id="IPR001466">
    <property type="entry name" value="Beta-lactam-related"/>
</dbReference>
<dbReference type="Gene3D" id="3.40.710.10">
    <property type="entry name" value="DD-peptidase/beta-lactamase superfamily"/>
    <property type="match status" value="1"/>
</dbReference>
<reference evidence="3 4" key="1">
    <citation type="submission" date="2021-01" db="EMBL/GenBank/DDBJ databases">
        <title>Entomomonas sp. F2A isolated from a house cricket (Acheta domesticus).</title>
        <authorList>
            <person name="Spergser J."/>
            <person name="Busse H.-J."/>
        </authorList>
    </citation>
    <scope>NUCLEOTIDE SEQUENCE [LARGE SCALE GENOMIC DNA]</scope>
    <source>
        <strain evidence="3 4">F2A</strain>
    </source>
</reference>
<keyword evidence="4" id="KW-1185">Reference proteome</keyword>
<evidence type="ECO:0000256" key="1">
    <source>
        <dbReference type="SAM" id="SignalP"/>
    </source>
</evidence>
<dbReference type="PANTHER" id="PTHR43283:SF3">
    <property type="entry name" value="BETA-LACTAMASE FAMILY PROTEIN (AFU_ORTHOLOGUE AFUA_5G07500)"/>
    <property type="match status" value="1"/>
</dbReference>
<protein>
    <submittedName>
        <fullName evidence="3">Beta-lactamase family protein</fullName>
    </submittedName>
</protein>
<feature type="signal peptide" evidence="1">
    <location>
        <begin position="1"/>
        <end position="24"/>
    </location>
</feature>
<dbReference type="SUPFAM" id="SSF56601">
    <property type="entry name" value="beta-lactamase/transpeptidase-like"/>
    <property type="match status" value="1"/>
</dbReference>
<evidence type="ECO:0000313" key="3">
    <source>
        <dbReference type="EMBL" id="QQP84851.1"/>
    </source>
</evidence>
<dbReference type="InterPro" id="IPR050789">
    <property type="entry name" value="Diverse_Enzym_Activities"/>
</dbReference>
<evidence type="ECO:0000313" key="4">
    <source>
        <dbReference type="Proteomes" id="UP000595278"/>
    </source>
</evidence>
<name>A0A974NDL9_9GAMM</name>
<dbReference type="PANTHER" id="PTHR43283">
    <property type="entry name" value="BETA-LACTAMASE-RELATED"/>
    <property type="match status" value="1"/>
</dbReference>